<dbReference type="RefSeq" id="WP_186624549.1">
    <property type="nucleotide sequence ID" value="NZ_CP077090.1"/>
</dbReference>
<dbReference type="Proteomes" id="UP000627092">
    <property type="component" value="Chromosome"/>
</dbReference>
<dbReference type="InterPro" id="IPR018724">
    <property type="entry name" value="2OG-Fe_dioxygenase"/>
</dbReference>
<evidence type="ECO:0000313" key="1">
    <source>
        <dbReference type="EMBL" id="QXI14326.1"/>
    </source>
</evidence>
<protein>
    <submittedName>
        <fullName evidence="1">2OG-Fe dioxygenase family protein</fullName>
    </submittedName>
</protein>
<reference evidence="1" key="2">
    <citation type="journal article" date="2021" name="Microorganisms">
        <title>The Ever-Expanding Pseudomonas Genus: Description of 43 New Species and Partition of the Pseudomonas putida Group.</title>
        <authorList>
            <person name="Girard L."/>
            <person name="Lood C."/>
            <person name="Hofte M."/>
            <person name="Vandamme P."/>
            <person name="Rokni-Zadeh H."/>
            <person name="van Noort V."/>
            <person name="Lavigne R."/>
            <person name="De Mot R."/>
        </authorList>
    </citation>
    <scope>NUCLEOTIDE SEQUENCE</scope>
    <source>
        <strain evidence="1">OE 48.2</strain>
    </source>
</reference>
<sequence>MSAGNALRLSSDAGLKELSELLRNCHYAHSAHYPALDVALLGREACRAFNATWEHLHTDAYLSAENGLRERRICKFQYRQRERQWTALQDCHFFQAETDNPLLGGVQRTYTRCEATFIDSPILQTLLAADLALLDMALGPRDWLVTCHQFRILCDQGNAGQATPEGRHRDGHDFVFQHLIQRQHVIGGESRIFDEEGGQVFSATLTDYLETVVLNDRILLHEVSPLQTSSINSDRGSRDMLIIDFDLADY</sequence>
<dbReference type="EMBL" id="CP077090">
    <property type="protein sequence ID" value="QXI14326.1"/>
    <property type="molecule type" value="Genomic_DNA"/>
</dbReference>
<dbReference type="Pfam" id="PF10014">
    <property type="entry name" value="2OG-Fe_Oxy_2"/>
    <property type="match status" value="1"/>
</dbReference>
<dbReference type="GO" id="GO:0051213">
    <property type="term" value="F:dioxygenase activity"/>
    <property type="evidence" value="ECO:0007669"/>
    <property type="project" value="UniProtKB-KW"/>
</dbReference>
<dbReference type="Gene3D" id="2.60.120.620">
    <property type="entry name" value="q2cbj1_9rhob like domain"/>
    <property type="match status" value="1"/>
</dbReference>
<gene>
    <name evidence="1" type="ORF">HU754_013165</name>
</gene>
<dbReference type="KEGG" id="pze:HU754_013165"/>
<dbReference type="AlphaFoldDB" id="A0A9E6NUT9"/>
<reference evidence="1" key="1">
    <citation type="journal article" date="2020" name="Microorganisms">
        <title>Reliable Identification of Environmental Pseudomonas Isolates Using the rpoD Gene.</title>
        <authorList>
            <consortium name="The Broad Institute Genome Sequencing Platform"/>
            <person name="Girard L."/>
            <person name="Lood C."/>
            <person name="Rokni-Zadeh H."/>
            <person name="van Noort V."/>
            <person name="Lavigne R."/>
            <person name="De Mot R."/>
        </authorList>
    </citation>
    <scope>NUCLEOTIDE SEQUENCE</scope>
    <source>
        <strain evidence="1">OE 48.2</strain>
    </source>
</reference>
<keyword evidence="1" id="KW-0560">Oxidoreductase</keyword>
<accession>A0A9E6NUT9</accession>
<keyword evidence="1" id="KW-0223">Dioxygenase</keyword>
<evidence type="ECO:0000313" key="2">
    <source>
        <dbReference type="Proteomes" id="UP000627092"/>
    </source>
</evidence>
<name>A0A9E6NUT9_9PSED</name>
<proteinExistence type="predicted"/>
<organism evidence="1 2">
    <name type="scientific">Pseudomonas zeae</name>
    <dbReference type="NCBI Taxonomy" id="2745510"/>
    <lineage>
        <taxon>Bacteria</taxon>
        <taxon>Pseudomonadati</taxon>
        <taxon>Pseudomonadota</taxon>
        <taxon>Gammaproteobacteria</taxon>
        <taxon>Pseudomonadales</taxon>
        <taxon>Pseudomonadaceae</taxon>
        <taxon>Pseudomonas</taxon>
    </lineage>
</organism>